<dbReference type="RefSeq" id="WP_070236114.1">
    <property type="nucleotide sequence ID" value="NZ_CP017478.1"/>
</dbReference>
<dbReference type="SMART" id="SM00028">
    <property type="entry name" value="TPR"/>
    <property type="match status" value="3"/>
</dbReference>
<sequence>MATYKKRGNKKVKNEVGDIKTAIEENSTTAEVFNTLDETASRSEEWVIKNQKNIFIVLGLIVASILGYLAYQNLVSEPNEKVAANELAFPKKYFEQANAANVAKDSLYTLGLEGGEGKFGFIDIADEFSGTKAGNLANYYAGISYLKMKNYQDAIEYLDKFSSEDDILGPVAKGAIGDAFSDLEQYDSALEYYEAAANLRDNDFSTPLFLFKAANMALDLGKSDKALAMFERIKNSYPKSEEAKNIDIYINKAKYAN</sequence>
<dbReference type="OrthoDB" id="9808622at2"/>
<keyword evidence="4" id="KW-1185">Reference proteome</keyword>
<dbReference type="AlphaFoldDB" id="A0A1D8P5Y1"/>
<keyword evidence="2" id="KW-1133">Transmembrane helix</keyword>
<gene>
    <name evidence="3" type="ORF">LPB138_04425</name>
</gene>
<keyword evidence="1" id="KW-0802">TPR repeat</keyword>
<protein>
    <submittedName>
        <fullName evidence="3">Uncharacterized protein</fullName>
    </submittedName>
</protein>
<organism evidence="3 4">
    <name type="scientific">Urechidicola croceus</name>
    <dbReference type="NCBI Taxonomy" id="1850246"/>
    <lineage>
        <taxon>Bacteria</taxon>
        <taxon>Pseudomonadati</taxon>
        <taxon>Bacteroidota</taxon>
        <taxon>Flavobacteriia</taxon>
        <taxon>Flavobacteriales</taxon>
        <taxon>Flavobacteriaceae</taxon>
        <taxon>Urechidicola</taxon>
    </lineage>
</organism>
<keyword evidence="2" id="KW-0812">Transmembrane</keyword>
<evidence type="ECO:0000256" key="2">
    <source>
        <dbReference type="SAM" id="Phobius"/>
    </source>
</evidence>
<keyword evidence="2" id="KW-0472">Membrane</keyword>
<dbReference type="Pfam" id="PF13174">
    <property type="entry name" value="TPR_6"/>
    <property type="match status" value="1"/>
</dbReference>
<dbReference type="Pfam" id="PF13432">
    <property type="entry name" value="TPR_16"/>
    <property type="match status" value="1"/>
</dbReference>
<dbReference type="Gene3D" id="1.25.40.10">
    <property type="entry name" value="Tetratricopeptide repeat domain"/>
    <property type="match status" value="1"/>
</dbReference>
<reference evidence="3 4" key="1">
    <citation type="submission" date="2016-10" db="EMBL/GenBank/DDBJ databases">
        <title>Lutibacter sp. LPB0138, isolated from marine gastropod.</title>
        <authorList>
            <person name="Kim E."/>
            <person name="Yi H."/>
        </authorList>
    </citation>
    <scope>NUCLEOTIDE SEQUENCE [LARGE SCALE GENOMIC DNA]</scope>
    <source>
        <strain evidence="3 4">LPB0138</strain>
    </source>
</reference>
<dbReference type="EMBL" id="CP017478">
    <property type="protein sequence ID" value="AOW19975.1"/>
    <property type="molecule type" value="Genomic_DNA"/>
</dbReference>
<dbReference type="InterPro" id="IPR011990">
    <property type="entry name" value="TPR-like_helical_dom_sf"/>
</dbReference>
<feature type="transmembrane region" description="Helical" evidence="2">
    <location>
        <begin position="54"/>
        <end position="71"/>
    </location>
</feature>
<dbReference type="InterPro" id="IPR019734">
    <property type="entry name" value="TPR_rpt"/>
</dbReference>
<name>A0A1D8P5Y1_9FLAO</name>
<dbReference type="KEGG" id="lul:LPB138_04425"/>
<dbReference type="STRING" id="1850246.LPB138_04425"/>
<proteinExistence type="predicted"/>
<dbReference type="SUPFAM" id="SSF48452">
    <property type="entry name" value="TPR-like"/>
    <property type="match status" value="1"/>
</dbReference>
<evidence type="ECO:0000313" key="3">
    <source>
        <dbReference type="EMBL" id="AOW19975.1"/>
    </source>
</evidence>
<dbReference type="PROSITE" id="PS50005">
    <property type="entry name" value="TPR"/>
    <property type="match status" value="1"/>
</dbReference>
<feature type="repeat" description="TPR" evidence="1">
    <location>
        <begin position="170"/>
        <end position="203"/>
    </location>
</feature>
<evidence type="ECO:0000256" key="1">
    <source>
        <dbReference type="PROSITE-ProRule" id="PRU00339"/>
    </source>
</evidence>
<evidence type="ECO:0000313" key="4">
    <source>
        <dbReference type="Proteomes" id="UP000176050"/>
    </source>
</evidence>
<accession>A0A1D8P5Y1</accession>
<dbReference type="Proteomes" id="UP000176050">
    <property type="component" value="Chromosome"/>
</dbReference>